<dbReference type="InterPro" id="IPR001680">
    <property type="entry name" value="WD40_rpt"/>
</dbReference>
<reference evidence="6" key="1">
    <citation type="journal article" date="2019" name="bioRxiv">
        <title>The Genome of the Zebra Mussel, Dreissena polymorpha: A Resource for Invasive Species Research.</title>
        <authorList>
            <person name="McCartney M.A."/>
            <person name="Auch B."/>
            <person name="Kono T."/>
            <person name="Mallez S."/>
            <person name="Zhang Y."/>
            <person name="Obille A."/>
            <person name="Becker A."/>
            <person name="Abrahante J.E."/>
            <person name="Garbe J."/>
            <person name="Badalamenti J.P."/>
            <person name="Herman A."/>
            <person name="Mangelson H."/>
            <person name="Liachko I."/>
            <person name="Sullivan S."/>
            <person name="Sone E.D."/>
            <person name="Koren S."/>
            <person name="Silverstein K.A.T."/>
            <person name="Beckman K.B."/>
            <person name="Gohl D.M."/>
        </authorList>
    </citation>
    <scope>NUCLEOTIDE SEQUENCE</scope>
    <source>
        <strain evidence="6">Duluth1</strain>
        <tissue evidence="6">Whole animal</tissue>
    </source>
</reference>
<sequence>IMFWDIKLRCQQAIMPSLGGYVYAMKVSPFDPGRLSLGVGDGMIRVWNLNSPPGVSAMTQYWQGIKSKVTALSWHPAKEGLLAYGTEDGRVGIYNTLSNKPPQISTTYHRRTVYVVAWAPASTSTSDTGSPVMYNVYSCGDGNVLEHQTQCLDREAVNIGQLIQANNPQYRATGKMPTRSEISWNADLTVVAIGNDDGSVEIFSSPGFLLLGIVQTHHKLVNVIAWHPTITMETTTGSAYRNFMAIASNEFHISVVDLNNLLDHSDSLQVTETWRRLEGHSNRVTGLAWSPHSDMHLVSVSYDKKALVWNVEKGTVLACYEGHIGRLLCCQWNGLDPSEVITGGDDYSIHVWAVGDHPLVQGQLDAKKKKKKKNKSKTVSEESATSIPIEATFIPIETSVPDPDEQDDLDDLEKLLEEKRRELLGEGQSKTADKVSTPLASDTADEMSVSLVAVQQTTIMKQKRTDKSDSRKKLKSKSMFPVMSKRDNSGRQTLLEDVISLAKLIYGDGEAVKASADVTHLGLFLDRRAAYACLDVEGTSS</sequence>
<dbReference type="GO" id="GO:0003730">
    <property type="term" value="F:mRNA 3'-UTR binding"/>
    <property type="evidence" value="ECO:0007669"/>
    <property type="project" value="TreeGrafter"/>
</dbReference>
<evidence type="ECO:0000256" key="3">
    <source>
        <dbReference type="PROSITE-ProRule" id="PRU00221"/>
    </source>
</evidence>
<dbReference type="Proteomes" id="UP000828390">
    <property type="component" value="Unassembled WGS sequence"/>
</dbReference>
<gene>
    <name evidence="6" type="ORF">DPMN_020268</name>
</gene>
<keyword evidence="7" id="KW-1185">Reference proteome</keyword>
<keyword evidence="1 3" id="KW-0853">WD repeat</keyword>
<dbReference type="InterPro" id="IPR011047">
    <property type="entry name" value="Quinoprotein_ADH-like_sf"/>
</dbReference>
<evidence type="ECO:0000313" key="6">
    <source>
        <dbReference type="EMBL" id="KAH3896095.1"/>
    </source>
</evidence>
<dbReference type="SMART" id="SM00320">
    <property type="entry name" value="WD40"/>
    <property type="match status" value="7"/>
</dbReference>
<organism evidence="6 7">
    <name type="scientific">Dreissena polymorpha</name>
    <name type="common">Zebra mussel</name>
    <name type="synonym">Mytilus polymorpha</name>
    <dbReference type="NCBI Taxonomy" id="45954"/>
    <lineage>
        <taxon>Eukaryota</taxon>
        <taxon>Metazoa</taxon>
        <taxon>Spiralia</taxon>
        <taxon>Lophotrochozoa</taxon>
        <taxon>Mollusca</taxon>
        <taxon>Bivalvia</taxon>
        <taxon>Autobranchia</taxon>
        <taxon>Heteroconchia</taxon>
        <taxon>Euheterodonta</taxon>
        <taxon>Imparidentia</taxon>
        <taxon>Neoheterodontei</taxon>
        <taxon>Myida</taxon>
        <taxon>Dreissenoidea</taxon>
        <taxon>Dreissenidae</taxon>
        <taxon>Dreissena</taxon>
    </lineage>
</organism>
<dbReference type="Gene3D" id="2.130.10.10">
    <property type="entry name" value="YVTN repeat-like/Quinoprotein amine dehydrogenase"/>
    <property type="match status" value="1"/>
</dbReference>
<dbReference type="EMBL" id="JAIWYP010000001">
    <property type="protein sequence ID" value="KAH3896095.1"/>
    <property type="molecule type" value="Genomic_DNA"/>
</dbReference>
<dbReference type="InterPro" id="IPR056424">
    <property type="entry name" value="Beta-prop_GEMI5_2nd"/>
</dbReference>
<proteinExistence type="predicted"/>
<dbReference type="PROSITE" id="PS50082">
    <property type="entry name" value="WD_REPEATS_2"/>
    <property type="match status" value="1"/>
</dbReference>
<reference evidence="6" key="2">
    <citation type="submission" date="2020-11" db="EMBL/GenBank/DDBJ databases">
        <authorList>
            <person name="McCartney M.A."/>
            <person name="Auch B."/>
            <person name="Kono T."/>
            <person name="Mallez S."/>
            <person name="Becker A."/>
            <person name="Gohl D.M."/>
            <person name="Silverstein K.A.T."/>
            <person name="Koren S."/>
            <person name="Bechman K.B."/>
            <person name="Herman A."/>
            <person name="Abrahante J.E."/>
            <person name="Garbe J."/>
        </authorList>
    </citation>
    <scope>NUCLEOTIDE SEQUENCE</scope>
    <source>
        <strain evidence="6">Duluth1</strain>
        <tissue evidence="6">Whole animal</tissue>
    </source>
</reference>
<dbReference type="InterPro" id="IPR015943">
    <property type="entry name" value="WD40/YVTN_repeat-like_dom_sf"/>
</dbReference>
<evidence type="ECO:0000313" key="7">
    <source>
        <dbReference type="Proteomes" id="UP000828390"/>
    </source>
</evidence>
<feature type="domain" description="Gem-associated protein 5 second beta-propeller" evidence="5">
    <location>
        <begin position="29"/>
        <end position="344"/>
    </location>
</feature>
<dbReference type="GO" id="GO:0000387">
    <property type="term" value="P:spliceosomal snRNP assembly"/>
    <property type="evidence" value="ECO:0007669"/>
    <property type="project" value="TreeGrafter"/>
</dbReference>
<dbReference type="PANTHER" id="PTHR46362:SF1">
    <property type="entry name" value="GEM-ASSOCIATED PROTEIN 5"/>
    <property type="match status" value="1"/>
</dbReference>
<dbReference type="PROSITE" id="PS50294">
    <property type="entry name" value="WD_REPEATS_REGION"/>
    <property type="match status" value="1"/>
</dbReference>
<evidence type="ECO:0000256" key="4">
    <source>
        <dbReference type="SAM" id="MobiDB-lite"/>
    </source>
</evidence>
<comment type="caution">
    <text evidence="6">The sequence shown here is derived from an EMBL/GenBank/DDBJ whole genome shotgun (WGS) entry which is preliminary data.</text>
</comment>
<dbReference type="PROSITE" id="PS00678">
    <property type="entry name" value="WD_REPEATS_1"/>
    <property type="match status" value="1"/>
</dbReference>
<evidence type="ECO:0000256" key="1">
    <source>
        <dbReference type="ARBA" id="ARBA00022574"/>
    </source>
</evidence>
<feature type="repeat" description="WD" evidence="3">
    <location>
        <begin position="277"/>
        <end position="319"/>
    </location>
</feature>
<feature type="compositionally biased region" description="Basic residues" evidence="4">
    <location>
        <begin position="367"/>
        <end position="376"/>
    </location>
</feature>
<dbReference type="GO" id="GO:0032797">
    <property type="term" value="C:SMN complex"/>
    <property type="evidence" value="ECO:0007669"/>
    <property type="project" value="TreeGrafter"/>
</dbReference>
<keyword evidence="2" id="KW-0677">Repeat</keyword>
<dbReference type="AlphaFoldDB" id="A0A9D4NKR0"/>
<dbReference type="InterPro" id="IPR052640">
    <property type="entry name" value="Gemin-5"/>
</dbReference>
<protein>
    <recommendedName>
        <fullName evidence="5">Gem-associated protein 5 second beta-propeller domain-containing protein</fullName>
    </recommendedName>
</protein>
<name>A0A9D4NKR0_DREPO</name>
<evidence type="ECO:0000256" key="2">
    <source>
        <dbReference type="ARBA" id="ARBA00022737"/>
    </source>
</evidence>
<dbReference type="InterPro" id="IPR019775">
    <property type="entry name" value="WD40_repeat_CS"/>
</dbReference>
<dbReference type="Pfam" id="PF23775">
    <property type="entry name" value="Beta-prop_RIG_2nd"/>
    <property type="match status" value="1"/>
</dbReference>
<dbReference type="SUPFAM" id="SSF50998">
    <property type="entry name" value="Quinoprotein alcohol dehydrogenase-like"/>
    <property type="match status" value="1"/>
</dbReference>
<feature type="region of interest" description="Disordered" evidence="4">
    <location>
        <begin position="364"/>
        <end position="384"/>
    </location>
</feature>
<accession>A0A9D4NKR0</accession>
<feature type="non-terminal residue" evidence="6">
    <location>
        <position position="541"/>
    </location>
</feature>
<evidence type="ECO:0000259" key="5">
    <source>
        <dbReference type="Pfam" id="PF23775"/>
    </source>
</evidence>
<dbReference type="GO" id="GO:0005634">
    <property type="term" value="C:nucleus"/>
    <property type="evidence" value="ECO:0007669"/>
    <property type="project" value="TreeGrafter"/>
</dbReference>
<dbReference type="PANTHER" id="PTHR46362">
    <property type="entry name" value="GEM-ASSOCIATED PROTEIN 5"/>
    <property type="match status" value="1"/>
</dbReference>